<evidence type="ECO:0000259" key="1">
    <source>
        <dbReference type="PROSITE" id="PS50011"/>
    </source>
</evidence>
<dbReference type="EMBL" id="JABFJW010000610">
    <property type="protein sequence ID" value="NOK15026.1"/>
    <property type="molecule type" value="Genomic_DNA"/>
</dbReference>
<dbReference type="InterPro" id="IPR011009">
    <property type="entry name" value="Kinase-like_dom_sf"/>
</dbReference>
<dbReference type="GO" id="GO:0005524">
    <property type="term" value="F:ATP binding"/>
    <property type="evidence" value="ECO:0007669"/>
    <property type="project" value="InterPro"/>
</dbReference>
<feature type="non-terminal residue" evidence="2">
    <location>
        <position position="479"/>
    </location>
</feature>
<dbReference type="InterPro" id="IPR000719">
    <property type="entry name" value="Prot_kinase_dom"/>
</dbReference>
<proteinExistence type="predicted"/>
<dbReference type="SUPFAM" id="SSF56112">
    <property type="entry name" value="Protein kinase-like (PK-like)"/>
    <property type="match status" value="1"/>
</dbReference>
<dbReference type="Proteomes" id="UP000528460">
    <property type="component" value="Unassembled WGS sequence"/>
</dbReference>
<sequence>MDVLPGYTLDAVVRQGERAVFYRGASSDGRRVVVKLLRSQQPSPRELTELRHAFDFGRELDSPAAVRTLSLEVSGDRFALVFEDGGGRFLDELLGAPLEFGRALDLAVGIAEALSDLHGHDVIHKDVCPENLVVDPETGHVQLTDFAFAARGESEPAAALLMPRQLVGSLPYLSPEQTGRMDRPIDARTDLYSAGVVMYQVLTGQLPFQAEDPLGWIHSHLARTPRPLVELQPHLPAVVSDLVMRLLAKAPEDRYPTAQGLLVDLLNCRQQWTSNQRIEPFALGASDALGQPRTPRLLPLREAELEQLRAAFERVVAAKLPELVLVLGEGGVGKSSLVNQLRSTVLDKGGLFLTGKFDQQQEAPYAAFARAFQPLFRQLAAEDAPQKARWRERLDEALGASGQLIADLIPELLQVTGRLPEVAPLAPAEAQSRFLQVFRQLLEALTEEHPVTLFLDDLQWADEASLRLLQHLASHPAPH</sequence>
<dbReference type="PANTHER" id="PTHR43642:SF1">
    <property type="entry name" value="HYBRID SIGNAL TRANSDUCTION HISTIDINE KINASE G"/>
    <property type="match status" value="1"/>
</dbReference>
<dbReference type="InterPro" id="IPR041664">
    <property type="entry name" value="AAA_16"/>
</dbReference>
<dbReference type="RefSeq" id="WP_171422060.1">
    <property type="nucleotide sequence ID" value="NZ_JABFJW010000610.1"/>
</dbReference>
<dbReference type="Gene3D" id="3.40.50.300">
    <property type="entry name" value="P-loop containing nucleotide triphosphate hydrolases"/>
    <property type="match status" value="1"/>
</dbReference>
<evidence type="ECO:0000313" key="2">
    <source>
        <dbReference type="EMBL" id="NOK15026.1"/>
    </source>
</evidence>
<dbReference type="PANTHER" id="PTHR43642">
    <property type="entry name" value="HYBRID SIGNAL TRANSDUCTION HISTIDINE KINASE G"/>
    <property type="match status" value="1"/>
</dbReference>
<dbReference type="SUPFAM" id="SSF52540">
    <property type="entry name" value="P-loop containing nucleoside triphosphate hydrolases"/>
    <property type="match status" value="1"/>
</dbReference>
<comment type="caution">
    <text evidence="2">The sequence shown here is derived from an EMBL/GenBank/DDBJ whole genome shotgun (WGS) entry which is preliminary data.</text>
</comment>
<accession>A0A7Y4NIV4</accession>
<dbReference type="CDD" id="cd14014">
    <property type="entry name" value="STKc_PknB_like"/>
    <property type="match status" value="1"/>
</dbReference>
<dbReference type="InterPro" id="IPR027417">
    <property type="entry name" value="P-loop_NTPase"/>
</dbReference>
<dbReference type="AlphaFoldDB" id="A0A7Y4NIV4"/>
<dbReference type="Gene3D" id="1.10.510.10">
    <property type="entry name" value="Transferase(Phosphotransferase) domain 1"/>
    <property type="match status" value="1"/>
</dbReference>
<feature type="domain" description="Protein kinase" evidence="1">
    <location>
        <begin position="7"/>
        <end position="266"/>
    </location>
</feature>
<reference evidence="2 3" key="1">
    <citation type="submission" date="2020-05" db="EMBL/GenBank/DDBJ databases">
        <authorList>
            <person name="Whitworth D."/>
        </authorList>
    </citation>
    <scope>NUCLEOTIDE SEQUENCE [LARGE SCALE GENOMIC DNA]</scope>
    <source>
        <strain evidence="2 3">CA046A</strain>
    </source>
</reference>
<dbReference type="InterPro" id="IPR053159">
    <property type="entry name" value="Hybrid_Histidine_Kinase"/>
</dbReference>
<name>A0A7Y4NIV4_9BACT</name>
<dbReference type="Pfam" id="PF00069">
    <property type="entry name" value="Pkinase"/>
    <property type="match status" value="1"/>
</dbReference>
<dbReference type="GO" id="GO:0004672">
    <property type="term" value="F:protein kinase activity"/>
    <property type="evidence" value="ECO:0007669"/>
    <property type="project" value="InterPro"/>
</dbReference>
<organism evidence="2 3">
    <name type="scientific">Corallococcus exercitus</name>
    <dbReference type="NCBI Taxonomy" id="2316736"/>
    <lineage>
        <taxon>Bacteria</taxon>
        <taxon>Pseudomonadati</taxon>
        <taxon>Myxococcota</taxon>
        <taxon>Myxococcia</taxon>
        <taxon>Myxococcales</taxon>
        <taxon>Cystobacterineae</taxon>
        <taxon>Myxococcaceae</taxon>
        <taxon>Corallococcus</taxon>
    </lineage>
</organism>
<evidence type="ECO:0000313" key="3">
    <source>
        <dbReference type="Proteomes" id="UP000528460"/>
    </source>
</evidence>
<dbReference type="Pfam" id="PF13191">
    <property type="entry name" value="AAA_16"/>
    <property type="match status" value="1"/>
</dbReference>
<dbReference type="InterPro" id="IPR008266">
    <property type="entry name" value="Tyr_kinase_AS"/>
</dbReference>
<gene>
    <name evidence="2" type="ORF">HNS30_39055</name>
</gene>
<protein>
    <submittedName>
        <fullName evidence="2">AAA family ATPase</fullName>
    </submittedName>
</protein>
<dbReference type="PROSITE" id="PS00109">
    <property type="entry name" value="PROTEIN_KINASE_TYR"/>
    <property type="match status" value="1"/>
</dbReference>
<dbReference type="PROSITE" id="PS50011">
    <property type="entry name" value="PROTEIN_KINASE_DOM"/>
    <property type="match status" value="1"/>
</dbReference>